<dbReference type="CDD" id="cd07067">
    <property type="entry name" value="HP_PGM_like"/>
    <property type="match status" value="1"/>
</dbReference>
<keyword evidence="1" id="KW-0677">Repeat</keyword>
<feature type="compositionally biased region" description="Polar residues" evidence="3">
    <location>
        <begin position="1613"/>
        <end position="1628"/>
    </location>
</feature>
<keyword evidence="4" id="KW-1133">Transmembrane helix</keyword>
<feature type="compositionally biased region" description="Acidic residues" evidence="3">
    <location>
        <begin position="2051"/>
        <end position="2069"/>
    </location>
</feature>
<feature type="transmembrane region" description="Helical" evidence="4">
    <location>
        <begin position="6"/>
        <end position="25"/>
    </location>
</feature>
<dbReference type="Gene3D" id="3.40.50.1240">
    <property type="entry name" value="Phosphoglycerate mutase-like"/>
    <property type="match status" value="1"/>
</dbReference>
<protein>
    <recommendedName>
        <fullName evidence="5">Ubiquitin-like domain-containing protein</fullName>
    </recommendedName>
</protein>
<keyword evidence="7" id="KW-1185">Reference proteome</keyword>
<name>A0A1Q9DU09_SYMMI</name>
<organism evidence="6 7">
    <name type="scientific">Symbiodinium microadriaticum</name>
    <name type="common">Dinoflagellate</name>
    <name type="synonym">Zooxanthella microadriatica</name>
    <dbReference type="NCBI Taxonomy" id="2951"/>
    <lineage>
        <taxon>Eukaryota</taxon>
        <taxon>Sar</taxon>
        <taxon>Alveolata</taxon>
        <taxon>Dinophyceae</taxon>
        <taxon>Suessiales</taxon>
        <taxon>Symbiodiniaceae</taxon>
        <taxon>Symbiodinium</taxon>
    </lineage>
</organism>
<dbReference type="Pfam" id="PF12796">
    <property type="entry name" value="Ank_2"/>
    <property type="match status" value="1"/>
</dbReference>
<dbReference type="SUPFAM" id="SSF48403">
    <property type="entry name" value="Ankyrin repeat"/>
    <property type="match status" value="1"/>
</dbReference>
<feature type="transmembrane region" description="Helical" evidence="4">
    <location>
        <begin position="45"/>
        <end position="66"/>
    </location>
</feature>
<dbReference type="PANTHER" id="PTHR24198:SF165">
    <property type="entry name" value="ANKYRIN REPEAT-CONTAINING PROTEIN-RELATED"/>
    <property type="match status" value="1"/>
</dbReference>
<reference evidence="6 7" key="1">
    <citation type="submission" date="2016-02" db="EMBL/GenBank/DDBJ databases">
        <title>Genome analysis of coral dinoflagellate symbionts highlights evolutionary adaptations to a symbiotic lifestyle.</title>
        <authorList>
            <person name="Aranda M."/>
            <person name="Li Y."/>
            <person name="Liew Y.J."/>
            <person name="Baumgarten S."/>
            <person name="Simakov O."/>
            <person name="Wilson M."/>
            <person name="Piel J."/>
            <person name="Ashoor H."/>
            <person name="Bougouffa S."/>
            <person name="Bajic V.B."/>
            <person name="Ryu T."/>
            <person name="Ravasi T."/>
            <person name="Bayer T."/>
            <person name="Micklem G."/>
            <person name="Kim H."/>
            <person name="Bhak J."/>
            <person name="Lajeunesse T.C."/>
            <person name="Voolstra C.R."/>
        </authorList>
    </citation>
    <scope>NUCLEOTIDE SEQUENCE [LARGE SCALE GENOMIC DNA]</scope>
    <source>
        <strain evidence="6 7">CCMP2467</strain>
    </source>
</reference>
<dbReference type="SUPFAM" id="SSF52047">
    <property type="entry name" value="RNI-like"/>
    <property type="match status" value="1"/>
</dbReference>
<feature type="compositionally biased region" description="Basic and acidic residues" evidence="3">
    <location>
        <begin position="2400"/>
        <end position="2423"/>
    </location>
</feature>
<evidence type="ECO:0000256" key="4">
    <source>
        <dbReference type="SAM" id="Phobius"/>
    </source>
</evidence>
<dbReference type="Gene3D" id="1.25.40.20">
    <property type="entry name" value="Ankyrin repeat-containing domain"/>
    <property type="match status" value="1"/>
</dbReference>
<dbReference type="Pfam" id="PF00300">
    <property type="entry name" value="His_Phos_1"/>
    <property type="match status" value="1"/>
</dbReference>
<keyword evidence="4" id="KW-0812">Transmembrane</keyword>
<dbReference type="InterPro" id="IPR032675">
    <property type="entry name" value="LRR_dom_sf"/>
</dbReference>
<dbReference type="Gene3D" id="3.80.10.10">
    <property type="entry name" value="Ribonuclease Inhibitor"/>
    <property type="match status" value="1"/>
</dbReference>
<evidence type="ECO:0000256" key="1">
    <source>
        <dbReference type="ARBA" id="ARBA00022737"/>
    </source>
</evidence>
<feature type="region of interest" description="Disordered" evidence="3">
    <location>
        <begin position="2378"/>
        <end position="2502"/>
    </location>
</feature>
<dbReference type="SMART" id="SM00855">
    <property type="entry name" value="PGAM"/>
    <property type="match status" value="1"/>
</dbReference>
<dbReference type="OrthoDB" id="414180at2759"/>
<dbReference type="EMBL" id="LSRX01000389">
    <property type="protein sequence ID" value="OLP98663.1"/>
    <property type="molecule type" value="Genomic_DNA"/>
</dbReference>
<keyword evidence="2" id="KW-0040">ANK repeat</keyword>
<dbReference type="PROSITE" id="PS50053">
    <property type="entry name" value="UBIQUITIN_2"/>
    <property type="match status" value="1"/>
</dbReference>
<feature type="compositionally biased region" description="Basic and acidic residues" evidence="3">
    <location>
        <begin position="1602"/>
        <end position="1611"/>
    </location>
</feature>
<dbReference type="SUPFAM" id="SSF53254">
    <property type="entry name" value="Phosphoglycerate mutase-like"/>
    <property type="match status" value="1"/>
</dbReference>
<comment type="caution">
    <text evidence="6">The sequence shown here is derived from an EMBL/GenBank/DDBJ whole genome shotgun (WGS) entry which is preliminary data.</text>
</comment>
<feature type="compositionally biased region" description="Low complexity" evidence="3">
    <location>
        <begin position="3320"/>
        <end position="3332"/>
    </location>
</feature>
<feature type="compositionally biased region" description="Low complexity" evidence="3">
    <location>
        <begin position="1629"/>
        <end position="1662"/>
    </location>
</feature>
<dbReference type="PANTHER" id="PTHR24198">
    <property type="entry name" value="ANKYRIN REPEAT AND PROTEIN KINASE DOMAIN-CONTAINING PROTEIN"/>
    <property type="match status" value="1"/>
</dbReference>
<dbReference type="InterPro" id="IPR029033">
    <property type="entry name" value="His_PPase_superfam"/>
</dbReference>
<feature type="compositionally biased region" description="Acidic residues" evidence="3">
    <location>
        <begin position="2424"/>
        <end position="2435"/>
    </location>
</feature>
<evidence type="ECO:0000256" key="3">
    <source>
        <dbReference type="SAM" id="MobiDB-lite"/>
    </source>
</evidence>
<dbReference type="SMART" id="SM00248">
    <property type="entry name" value="ANK"/>
    <property type="match status" value="4"/>
</dbReference>
<dbReference type="InterPro" id="IPR013078">
    <property type="entry name" value="His_Pase_superF_clade-1"/>
</dbReference>
<gene>
    <name evidence="6" type="ORF">AK812_SmicGene18850</name>
</gene>
<keyword evidence="4" id="KW-0472">Membrane</keyword>
<feature type="compositionally biased region" description="Low complexity" evidence="3">
    <location>
        <begin position="3284"/>
        <end position="3294"/>
    </location>
</feature>
<dbReference type="InterPro" id="IPR002110">
    <property type="entry name" value="Ankyrin_rpt"/>
</dbReference>
<evidence type="ECO:0000313" key="6">
    <source>
        <dbReference type="EMBL" id="OLP98663.1"/>
    </source>
</evidence>
<feature type="region of interest" description="Disordered" evidence="3">
    <location>
        <begin position="1602"/>
        <end position="1685"/>
    </location>
</feature>
<feature type="transmembrane region" description="Helical" evidence="4">
    <location>
        <begin position="117"/>
        <end position="134"/>
    </location>
</feature>
<feature type="domain" description="Ubiquitin-like" evidence="5">
    <location>
        <begin position="445"/>
        <end position="506"/>
    </location>
</feature>
<feature type="region of interest" description="Disordered" evidence="3">
    <location>
        <begin position="2049"/>
        <end position="2069"/>
    </location>
</feature>
<evidence type="ECO:0000259" key="5">
    <source>
        <dbReference type="PROSITE" id="PS50053"/>
    </source>
</evidence>
<evidence type="ECO:0000256" key="2">
    <source>
        <dbReference type="ARBA" id="ARBA00023043"/>
    </source>
</evidence>
<feature type="region of interest" description="Disordered" evidence="3">
    <location>
        <begin position="1320"/>
        <end position="1340"/>
    </location>
</feature>
<dbReference type="InterPro" id="IPR036770">
    <property type="entry name" value="Ankyrin_rpt-contain_sf"/>
</dbReference>
<feature type="transmembrane region" description="Helical" evidence="4">
    <location>
        <begin position="72"/>
        <end position="105"/>
    </location>
</feature>
<feature type="region of interest" description="Disordered" evidence="3">
    <location>
        <begin position="3284"/>
        <end position="3350"/>
    </location>
</feature>
<accession>A0A1Q9DU09</accession>
<evidence type="ECO:0000313" key="7">
    <source>
        <dbReference type="Proteomes" id="UP000186817"/>
    </source>
</evidence>
<proteinExistence type="predicted"/>
<dbReference type="InterPro" id="IPR000626">
    <property type="entry name" value="Ubiquitin-like_dom"/>
</dbReference>
<dbReference type="Proteomes" id="UP000186817">
    <property type="component" value="Unassembled WGS sequence"/>
</dbReference>
<sequence>MLVSISTATVIIVAIAKIITTSCSIPTTSLIRNCRLVLSQMHNHLPFVVVTIDIINENSIIIASIFTATTVAIIIIFIIFIIIIIIIIIGFMLGGILALVIRFIFNAASVSVRITNIIAAVILFDIIRAAVIIIDAPPGPTKVERNLCNLGHPSLKHRSLKTKARHRLSPDSHQLGHSHETLRDVSVAQPPTADAEEVLAVLHEEGPPSGWFNEREEKRWVAHLVLQEDEGFLPSLDVFWAEALGRVQFVLLASTSAIKGGRERETMTWVGDGETDRKIQAVIQLPSPSADAYVSTAKVCREPLMMMVKTMTMIITADLDASLIAEAGYNLVDSGIKDLGDAGPTGPAQAPRLPVANSTWYGEATSAGSEIQAKLTEAQSSHQEAFERAGHKVLHDRLTQLLDEASLQSDTRTGKLDCAFTAMNRPDDRVFADVRWAMTGAPIRELLVDAGTTVSELKETLEQPAETPARYLELLCDGAVLSDDACASYSFARSEHVELLVFRKEPPTLLDFLLSADLRSESETQPKQRGIVEAKFIVEAVGCMVNERDVRREEGLGYLGLYFWDCFDLCTPLHYGAALGQAFVCQALLDHPEFRAADALADVGLPCACYCCLPELLGVQSVTALHTAILWHNEEICSLLLNHSCFTAVATANAAGQTALHLAVLVKSPEVAQMVLADGRVDINAQTNEGNTALQLALRQRQFPCMSIAASDRIIAALLEHGSSGDYWDVFEEAVEHKDTRLVHVALECRHGIDQMLVGVLVGKGRPNTRLLFSEPEAAKEAHSRQRFLKKQKKVVNTCIQKSSALEVERDLEAHRFQLINFSKQDYAELKKALNQSCPTGEEKETGPRRSPLIALFEMCCLLLREDIRSTIGDPLFATKLAAVDVESFPGDLLPVLADAAAVADTRDYMDVKVSHSLKMPALKAELKQLEKTRAERTPEVEALQAQTHELAEEAKQRELDSIALRGAVLFTNIITIMASVRASSTGTVDKRSGNSLKLVNVLTASPLAWHLQLRAMAVAAEDVNVKEADDTQHEEADPRSLLPKARVEFEALDIWARRVSTMYTMLNTIVIQVEQIMAMGSGDFWDAALTPKGEEQAKLLRSRFEKLPEMIVSSPLTRAIQTALLAVPDGTGRRVVANPLCSEHLEASCDLGRYRAIVTSLHTFRDNRGITPEASQKLFANDGRRESRPDFERRVDSFVGWLMQQPGKEIAIFAHADFCNCLLQRYFSWREVSAAPEPKAASAPMPAPANRAALALEALRQELSQKHPELKPGELRAKAAKVDCVLYTIGNAYMTEIPRNTPPALQEWKALTQEARDFEHDVDEGRGTPSASRPALRSAKSGLGDAFDNVHAYGYLHDLAIRSQQSSRITMPPVNWLRRQWRLLQDATAAQLTTRLLRREQLTGLLLDGIVKESKQRGLFKKTTYADYVRQARFVFRVSRESSCMHTMVENWRMLQRLVHYKEPSNCAHLHERVCKVAGFWGDRAASNSPKRGASNEVVSEQWSEKLTQQLAGEAADFGAEEAENMADPSEKELDNYYYSFEPPFLPPLKRPTSGRSRQGGLRSRILKDRVAALVPADLTAEELSEQKPLPVQYHRLPRWVREKQKRERPLMSSSMAKSQTSLSRPDSTTTLHTTKLTWTSSQEMLRSASSPKLSASTSRLAETFGEFSPSGSRSGGRGKLPTLEDRYRSTCRNRRTVPVPSSFVEGGSKKLDARGMTEAQLLSLLHVLDDGRQVEDLDLENNRLVSDVSLAPLMRKLREPHMRESVRRINFRQCCRVGSATLDMCVELLAVAMNLKHVDMSGLNLAVKLQLPLCMGLGSHQSLETVALVGVGLGGSCGAAECVRRLVGSISITSLDLSWNCFDQQEFQQMGKQLVQTRSSKLKKLCLDSTSTVVGSSDSSIAELLEALAYNRTLSSLSIAANRIDFKASLVLEDALENHKPMKRLNLAQNPLGSLGLRSLLRLLSRESNEIRRRLNGFMRKWKAIKEVYTVYTYACSYPSLTGYILASWQVRYFGGFAQMLCDIRRWIKEQYLDIKVALLSLSTKTSVDDVEGDGGDDDGADDDDDNERLLQSTEHLARMTATSRQKHARHSVCALARAGKDRKRFKAKTDGFIEKFRFSLNSIAFWMGAATGTITKARHALCQFYLDKQNDAFKKVTETQTQDSDNGLGRFIALHVEFDETGFSINAAGGKARRQQRGEQIRPESSRCATTQNIRFHLACIASNAACPTLEHQANLTTEVLWKTVGVLPELFSFASICTQGSLYYELLVQCRRVVDANLEVVYEPPSPDNQQYAREFIKEALRESRTGGRNESYIIVDWAVARTGTKLWHALVAVIGKRPAPSAPHAAVEQPPLSLPLPEGITPGEAFLHVAAPPAAEGESDELTVPIPLRSPSTDSELRRDREDFDRLWELDDEAPHGELDDEAPHEELDDEAPRGPPPAVPMDDEAPRGPPPAVPMDEAPRGPPPAVPMNRPRRRLPPPLPRRNEAGSRTGGRWVWREPIPGDEDRFEISDEDFKHQVFMAWAVNAIKEIRDWVRTNFPALLIQPWLILDMIAAMQSRMTINASSAHALDAYGLFRDSANHIWLHADDQSPAARAVSQYASMASTPRPEGMKPKIFFQVGKFMLSELQKEHQQYMLKVTATKSENSMPTPMTDGLETSNDDDAVAAAGISDKSDKPKVYNGFTKYLATQLAEKVTEPGESADQARRRVWEMSMKARMLNQQNKLMLVQCQGHENSVVQAAEASKRAKTADDFDLAAVSDEHFAISESHVDKCRREHVGNWMHDKSLQFEREHGVVMEADPREEWSSSEDEEGPCECVCSAKISRVKVRYAKLREECLALLRKLRAIRKHQGYVPRHGLLLVSQTGSDKLLEIHLLGRVSFSPFDFTGIEFRLREQAEINGDVCADMLLKQGTAVLRTMPELLYSVATRPETYLSTADYSATELGSIRLLAGSQHSLVDLQSGVHGVAGLQRRGQDLDSDSEDHLIGKQGSLLKKALGQAPPKRKATPGLHSKCSALIAIKKLPDHCEPAMMAWLEAGLGIPVADVGGWIIKYGSMTAVDKALDSDPCANHEYIGQKDNLTEQKIANPGMRLGKNNLLKNPEQVAVTEESKQGLQAPKKQFMTLSAYEKRYGAADPAHIKVMKIRGQDVRGVDVIDEADQGVWTYIDETSCAVQRQTVLSDADLVVSADQTDVIYTSAAKHLNCAPRDESSCITVGQTKHSSAASTTGLPSNDMSGGATAAASDEAQLCAAAGGIADDDDDDEFQPFASLFGRLAAQTQAKRSAAAPKAVPKSKAKPSKSQDDKPQAPVKARNKRAAPSEATDAPAAPTKKMRGVETSTNDGDTELTDKFQRMFDSCLLLNDVVSSDEAAFAQWGKDKLKLIQDVRGQMYSKRKSLKRRSSQMSDDVGDLLDDFMNKLSQVSDLVKKISSGCPEGRHLYEGLSKLCDEIDVAASPSVWMRALRAMAFDNLKTKNWKEFFDDTWALCLQHLSGSSADTSFFCLLSSQLLQRLIKAVPTSKGVTPESLAVVKSFVDVMTETSHVVTTLPSGMSNEDHARMLNAVKVVLDFSSAPGAVQAAVSDIKQNVDKQDKHWAAGQFELGQGKKILESALLNSKTKESIAEVLNMVDESASLVSLKAAFSAEHGTAVMTFLRKLHDKQTKGLRGADRDKLQRVQKTAKQAVLAIVFGYVNHEFLPYLDQLRQCLTAKEACSSTMLPPDCCIMQLADDCSQYCSHGEGSVLDRLKDLCEFTTTLAEKCSAESVPEGEASALSQQWKVKSCVLTKSLESYVCKATASNLEGSDSEGAKTMGLIVSRVASSCEAVGDAIDVSMRGHVREEVISNIDNIIKTIVAAARPCPDKAGLTPEEKTSFFEKVEAAKLASTVLGDDGDTVRKGTEALALLFTCLTSSVSASERDSNTSIDQQLVIDFIKSCNQLADMEYTTAWAKLNSFTKSVADEDLSVLTSSAASMFTVKDKEFSALSLAIKENLDSAAINEEEVKIHESINAIEAFTDIDKNAVMDTHFTMAMSKRVSEQATTLERAIQQAKDVADALGVEADAIVPSIAHHAACYRQALNWLVTGNMLYSLVSKAVSRTIVSDTKPQGKAIASLKDALAAVEDNKLEVPAALHALVSKIVEQPDAKSDAKAAQ</sequence>